<reference evidence="5" key="1">
    <citation type="submission" date="2021-11" db="EMBL/GenBank/DDBJ databases">
        <authorList>
            <person name="Schell T."/>
        </authorList>
    </citation>
    <scope>NUCLEOTIDE SEQUENCE</scope>
    <source>
        <strain evidence="5">M5</strain>
    </source>
</reference>
<name>A0A8J2WHG9_9CRUS</name>
<dbReference type="InterPro" id="IPR012132">
    <property type="entry name" value="GMC_OxRdtase"/>
</dbReference>
<dbReference type="InterPro" id="IPR007867">
    <property type="entry name" value="GMC_OxRtase_C"/>
</dbReference>
<feature type="domain" description="Glucose-methanol-choline oxidoreductase N-terminal" evidence="4">
    <location>
        <begin position="1947"/>
        <end position="1961"/>
    </location>
</feature>
<evidence type="ECO:0000256" key="1">
    <source>
        <dbReference type="ARBA" id="ARBA00010790"/>
    </source>
</evidence>
<evidence type="ECO:0000313" key="6">
    <source>
        <dbReference type="Proteomes" id="UP000789390"/>
    </source>
</evidence>
<dbReference type="Proteomes" id="UP000789390">
    <property type="component" value="Unassembled WGS sequence"/>
</dbReference>
<keyword evidence="2" id="KW-0274">FAD</keyword>
<feature type="domain" description="Glucose-methanol-choline oxidoreductase N-terminal" evidence="4">
    <location>
        <begin position="842"/>
        <end position="856"/>
    </location>
</feature>
<dbReference type="GO" id="GO:0050660">
    <property type="term" value="F:flavin adenine dinucleotide binding"/>
    <property type="evidence" value="ECO:0007669"/>
    <property type="project" value="InterPro"/>
</dbReference>
<dbReference type="PROSITE" id="PS00624">
    <property type="entry name" value="GMC_OXRED_2"/>
    <property type="match status" value="4"/>
</dbReference>
<evidence type="ECO:0000259" key="3">
    <source>
        <dbReference type="PROSITE" id="PS00623"/>
    </source>
</evidence>
<feature type="domain" description="Glucose-methanol-choline oxidoreductase N-terminal" evidence="3">
    <location>
        <begin position="122"/>
        <end position="145"/>
    </location>
</feature>
<comment type="caution">
    <text evidence="5">The sequence shown here is derived from an EMBL/GenBank/DDBJ whole genome shotgun (WGS) entry which is preliminary data.</text>
</comment>
<accession>A0A8J2WHG9</accession>
<dbReference type="Pfam" id="PF00732">
    <property type="entry name" value="GMC_oxred_N"/>
    <property type="match status" value="4"/>
</dbReference>
<keyword evidence="6" id="KW-1185">Reference proteome</keyword>
<evidence type="ECO:0000256" key="2">
    <source>
        <dbReference type="RuleBase" id="RU003968"/>
    </source>
</evidence>
<dbReference type="InterPro" id="IPR036188">
    <property type="entry name" value="FAD/NAD-bd_sf"/>
</dbReference>
<feature type="domain" description="Glucose-methanol-choline oxidoreductase N-terminal" evidence="3">
    <location>
        <begin position="1771"/>
        <end position="1794"/>
    </location>
</feature>
<feature type="domain" description="Glucose-methanol-choline oxidoreductase N-terminal" evidence="3">
    <location>
        <begin position="666"/>
        <end position="689"/>
    </location>
</feature>
<dbReference type="PROSITE" id="PS00623">
    <property type="entry name" value="GMC_OXRED_1"/>
    <property type="match status" value="4"/>
</dbReference>
<proteinExistence type="inferred from homology"/>
<dbReference type="PANTHER" id="PTHR11552">
    <property type="entry name" value="GLUCOSE-METHANOL-CHOLINE GMC OXIDOREDUCTASE"/>
    <property type="match status" value="1"/>
</dbReference>
<sequence>MTNFANLFGPLNLWASLPSFLFSFEHNDPEGPVKDTKMFQTEYDFIVIGAGSAGAVVANRLTEKSNWKVLLLEAGGDETIFSDIPGAVQYLQRTDIDWQYRTVTQSRACLAFNDNKCNWPRGKILGGSSVLNYMLYVRGNKRDYDSWAVDNPGWSYDEVLPYFIKSEDNRNPYIAANTKYHGTGGYLTVQEPAYITPLLNAFIQGGIELGYENNDGNAATQTGFMKAQATVRRGSRCSTSKAFIRPARNRRNFSVSKHSLVHKIVIDPVTKQATAVRFEKKGKIYQVKATKEIILSAGSVNSPQLLMLSGVGPEDHLKSLGIPVIQNLPVGDNLQDHIALGGMVFTVDQPFAVMDFRYFTFPTLLNWTINKSGPLATLGGCEGLAWVNTKYADPAGDFPDIEFHFVAGAPPSDGGNIIRYNNGVRDDVWDEYYKPLENKDAWQLIPMLLRPQSTGTIRLASNDPKTAPLIDPNYFSQEQDLNVLVEGTKIALALSKTEAFQQLGSQFYDKVFPGCENEVLWTDSYWKCFIRHYSSTIYHPAGTCKMGKATDPTAVVDARLKVHGIKGLRVVDCSIMPNVVSGNTNAPTIMIGEKASDMIKEDWPENKSDEFSSEYDFIVIGAGSSGAVVANRLTEIPEWQVLLLEAGGDETIVSDIPATACNWPRGKILGGSSVLNYMLYVRGNKRDYDSWAVDNPGWSYDEVLPYFIKSEDNRNPYIAADTKYHGTGGYQTVQEPPFTTPLANAFIEAGVELGYDHRDCNGEKQTGFMKSQGTVRNGRRCSTAKAFLRPVRNRPNLHVSMRSLVHKIVIDPSTKQATAVRFEKKGKIYQVKATKEIILSAGAVNSPQLLMLSGVGPADHLKSFNIPVIADLPVGNNLQDHISLGGMVFTINKTFSIMDSRYFTIPSILNWTIYNSGPLTTLGGVEALAWVNTKYADPSGDYPDIQFMFVGGAPPSDHGTIIKENNGVRNDVWDAYYKPLEGKDTWQVIPKLLRPQSTGTIRLASNDPSTPPLIDPNYFNVEQDLKVLIEGTKLVLTLSKTEAFQRMGTEFYNATFPGCESYPLWTDDYWGCFIRHYSSTIYHASCSCKMGKDGDPTAVVDSQLKVYQIKGLRVVDCSVMPNIVSGNTNAPATFLNEYDFIVIGAGSAGAVVANRLSEISDWKVLLLEAGGDEGFFTDIPGAVQLLQRTKIDWQYKTVEQSKACLGFNDNKCNWPRGKILGGSSVLNYMLYVRGNKRDYDSWAVDNPGWSYDEVLPYFIKSEDNRNPYIAANTKYHGTGGYLTVQEPVWTTPLASAFIEAGVQLGYENNDGNAAKQTGFMMAQATNRRGHRCSTAKAFLRPIRHRSNLHISMHSRVLKIVIDPSTKQATAVRFEKKGKIYQVKAKKEIIVSAGSVNSPQLMMLSGVGPEDHLKSLGIPVIQNLPVGDNLQDHIALGGMVFTLQKPFGAVETRYYTLPVMLNYIMNSAGPMASLGGAEGLAWVNTKYADPSGDYPDIEFHFISGTPASDSGTVIHLNNGVRPDIWEKYYKPVTDKDMWQVIPMLLRPKSVGTIRLSSNDPYAPPLIDPQYFTDKDDLDINTIVEGTKIGLALNKMTAFQELGSEFYNATFPGCENEVLWTDPYWKCFIRHYSSTIYHPAGTCKMGKATDPTAVVDARLKVHGIKGLRVVDCSIMPNVVSGNTNAPVTFLNEYDFIVIGAGSAGAVVANRLTEVSTWKVLLLEAGGDETFISDVPGTVQYLQRTNIDWQYKTVPQTGTACLAFNDNRCNWPRGKVLGGSSVLNYMLYVRGNKRDYDSWAVDNPGWSYDEVLPYFIKSEDNRNPYIAANTKYHGTGGYLTIQEPAYTTPLATTFVEAGVEMGYENNDGNAAQQTGFMLVQATNRRGHRCSTAKAFLRPIRHRSNLYVSMHSRVLKIVIDSSTKQATAVRFEKNGKVYEIKATKEIILSAGSVNSPQLMMLSGVGRSDHLNSLGIPVIQNLPVGDNLQDHIALGGMVFTVNKPFGSLEGRYITLPVFLNYTINSAGPMASLGGCEGLAWVKTKYADKTIDFPDIEFHFVSGTPASDSGYSIRYNQGVTDEVWEKYYKSIVNTDMWQVIPMLLRPLSTGTIRLASTDPYTAPLIDPKYFSNEQDLNVLVEGAKIGLALSKTEAFQKYGSKFYDKVFPGCESFTPWTDPYWKCFIRHYSSTIYHPAGTCKMGKATDPTAVFMELKGLRVVDCSIMPNVVSGNTNAPTIMIGERGSDLIKEDWPHNKEDVVIKRLMTKDKNAIKKKMKEIGYVMIAPLIEEISQFAQL</sequence>
<dbReference type="InterPro" id="IPR000172">
    <property type="entry name" value="GMC_OxRdtase_N"/>
</dbReference>
<organism evidence="5 6">
    <name type="scientific">Daphnia galeata</name>
    <dbReference type="NCBI Taxonomy" id="27404"/>
    <lineage>
        <taxon>Eukaryota</taxon>
        <taxon>Metazoa</taxon>
        <taxon>Ecdysozoa</taxon>
        <taxon>Arthropoda</taxon>
        <taxon>Crustacea</taxon>
        <taxon>Branchiopoda</taxon>
        <taxon>Diplostraca</taxon>
        <taxon>Cladocera</taxon>
        <taxon>Anomopoda</taxon>
        <taxon>Daphniidae</taxon>
        <taxon>Daphnia</taxon>
    </lineage>
</organism>
<evidence type="ECO:0000259" key="4">
    <source>
        <dbReference type="PROSITE" id="PS00624"/>
    </source>
</evidence>
<dbReference type="Pfam" id="PF05199">
    <property type="entry name" value="GMC_oxred_C"/>
    <property type="match status" value="4"/>
</dbReference>
<protein>
    <recommendedName>
        <fullName evidence="3 4">Glucose-methanol-choline oxidoreductase N-terminal domain-containing protein</fullName>
    </recommendedName>
</protein>
<dbReference type="PANTHER" id="PTHR11552:SF227">
    <property type="entry name" value="GLUCOSE DEHYDROGENASE [FAD, QUINONE]-LIKE PROTEIN"/>
    <property type="match status" value="1"/>
</dbReference>
<evidence type="ECO:0000313" key="5">
    <source>
        <dbReference type="EMBL" id="CAH0104522.1"/>
    </source>
</evidence>
<dbReference type="EMBL" id="CAKKLH010000146">
    <property type="protein sequence ID" value="CAH0104522.1"/>
    <property type="molecule type" value="Genomic_DNA"/>
</dbReference>
<dbReference type="Gene3D" id="3.50.50.60">
    <property type="entry name" value="FAD/NAD(P)-binding domain"/>
    <property type="match status" value="4"/>
</dbReference>
<feature type="domain" description="Glucose-methanol-choline oxidoreductase N-terminal" evidence="4">
    <location>
        <begin position="1393"/>
        <end position="1407"/>
    </location>
</feature>
<gene>
    <name evidence="5" type="ORF">DGAL_LOCUS7429</name>
</gene>
<dbReference type="SUPFAM" id="SSF54373">
    <property type="entry name" value="FAD-linked reductases, C-terminal domain"/>
    <property type="match status" value="4"/>
</dbReference>
<dbReference type="OrthoDB" id="269227at2759"/>
<dbReference type="Gene3D" id="3.30.560.10">
    <property type="entry name" value="Glucose Oxidase, domain 3"/>
    <property type="match status" value="4"/>
</dbReference>
<feature type="domain" description="Glucose-methanol-choline oxidoreductase N-terminal" evidence="4">
    <location>
        <begin position="298"/>
        <end position="312"/>
    </location>
</feature>
<dbReference type="SUPFAM" id="SSF51905">
    <property type="entry name" value="FAD/NAD(P)-binding domain"/>
    <property type="match status" value="4"/>
</dbReference>
<feature type="domain" description="Glucose-methanol-choline oxidoreductase N-terminal" evidence="3">
    <location>
        <begin position="1217"/>
        <end position="1240"/>
    </location>
</feature>
<keyword evidence="2" id="KW-0285">Flavoprotein</keyword>
<dbReference type="GO" id="GO:0016614">
    <property type="term" value="F:oxidoreductase activity, acting on CH-OH group of donors"/>
    <property type="evidence" value="ECO:0007669"/>
    <property type="project" value="InterPro"/>
</dbReference>
<comment type="similarity">
    <text evidence="1 2">Belongs to the GMC oxidoreductase family.</text>
</comment>